<evidence type="ECO:0000259" key="2">
    <source>
        <dbReference type="PROSITE" id="PS50943"/>
    </source>
</evidence>
<evidence type="ECO:0000313" key="4">
    <source>
        <dbReference type="Proteomes" id="UP000483362"/>
    </source>
</evidence>
<dbReference type="GO" id="GO:0003700">
    <property type="term" value="F:DNA-binding transcription factor activity"/>
    <property type="evidence" value="ECO:0007669"/>
    <property type="project" value="TreeGrafter"/>
</dbReference>
<dbReference type="AlphaFoldDB" id="A0A6L5XCK4"/>
<dbReference type="SUPFAM" id="SSF47413">
    <property type="entry name" value="lambda repressor-like DNA-binding domains"/>
    <property type="match status" value="1"/>
</dbReference>
<reference evidence="3 4" key="1">
    <citation type="submission" date="2019-08" db="EMBL/GenBank/DDBJ databases">
        <title>In-depth cultivation of the pig gut microbiome towards novel bacterial diversity and tailored functional studies.</title>
        <authorList>
            <person name="Wylensek D."/>
            <person name="Hitch T.C.A."/>
            <person name="Clavel T."/>
        </authorList>
    </citation>
    <scope>NUCLEOTIDE SEQUENCE [LARGE SCALE GENOMIC DNA]</scope>
    <source>
        <strain evidence="3 4">Oil-RF-744-WCA-WT-10</strain>
    </source>
</reference>
<dbReference type="InterPro" id="IPR014710">
    <property type="entry name" value="RmlC-like_jellyroll"/>
</dbReference>
<dbReference type="Gene3D" id="2.60.120.10">
    <property type="entry name" value="Jelly Rolls"/>
    <property type="match status" value="1"/>
</dbReference>
<dbReference type="Pfam" id="PF13560">
    <property type="entry name" value="HTH_31"/>
    <property type="match status" value="1"/>
</dbReference>
<dbReference type="CDD" id="cd00093">
    <property type="entry name" value="HTH_XRE"/>
    <property type="match status" value="1"/>
</dbReference>
<dbReference type="InterPro" id="IPR001387">
    <property type="entry name" value="Cro/C1-type_HTH"/>
</dbReference>
<proteinExistence type="predicted"/>
<dbReference type="RefSeq" id="WP_154327593.1">
    <property type="nucleotide sequence ID" value="NZ_CP045696.1"/>
</dbReference>
<feature type="domain" description="HTH cro/C1-type" evidence="2">
    <location>
        <begin position="14"/>
        <end position="68"/>
    </location>
</feature>
<dbReference type="EMBL" id="VULT01000005">
    <property type="protein sequence ID" value="MSS17003.1"/>
    <property type="molecule type" value="Genomic_DNA"/>
</dbReference>
<dbReference type="InterPro" id="IPR011051">
    <property type="entry name" value="RmlC_Cupin_sf"/>
</dbReference>
<dbReference type="PANTHER" id="PTHR46797:SF19">
    <property type="entry name" value="BLL2473 PROTEIN"/>
    <property type="match status" value="1"/>
</dbReference>
<organism evidence="3 4">
    <name type="scientific">Sodaliphilus pleomorphus</name>
    <dbReference type="NCBI Taxonomy" id="2606626"/>
    <lineage>
        <taxon>Bacteria</taxon>
        <taxon>Pseudomonadati</taxon>
        <taxon>Bacteroidota</taxon>
        <taxon>Bacteroidia</taxon>
        <taxon>Bacteroidales</taxon>
        <taxon>Muribaculaceae</taxon>
        <taxon>Sodaliphilus</taxon>
    </lineage>
</organism>
<name>A0A6L5XCK4_9BACT</name>
<comment type="caution">
    <text evidence="3">The sequence shown here is derived from an EMBL/GenBank/DDBJ whole genome shotgun (WGS) entry which is preliminary data.</text>
</comment>
<dbReference type="PANTHER" id="PTHR46797">
    <property type="entry name" value="HTH-TYPE TRANSCRIPTIONAL REGULATOR"/>
    <property type="match status" value="1"/>
</dbReference>
<evidence type="ECO:0000256" key="1">
    <source>
        <dbReference type="ARBA" id="ARBA00023125"/>
    </source>
</evidence>
<dbReference type="GO" id="GO:0003677">
    <property type="term" value="F:DNA binding"/>
    <property type="evidence" value="ECO:0007669"/>
    <property type="project" value="UniProtKB-KW"/>
</dbReference>
<keyword evidence="4" id="KW-1185">Reference proteome</keyword>
<evidence type="ECO:0000313" key="3">
    <source>
        <dbReference type="EMBL" id="MSS17003.1"/>
    </source>
</evidence>
<dbReference type="Pfam" id="PF07883">
    <property type="entry name" value="Cupin_2"/>
    <property type="match status" value="1"/>
</dbReference>
<dbReference type="InterPro" id="IPR050807">
    <property type="entry name" value="TransReg_Diox_bact_type"/>
</dbReference>
<dbReference type="SUPFAM" id="SSF51182">
    <property type="entry name" value="RmlC-like cupins"/>
    <property type="match status" value="1"/>
</dbReference>
<accession>A0A6L5XCK4</accession>
<dbReference type="CDD" id="cd02209">
    <property type="entry name" value="cupin_XRE_C"/>
    <property type="match status" value="1"/>
</dbReference>
<protein>
    <submittedName>
        <fullName evidence="3">Helix-turn-helix domain-containing protein</fullName>
    </submittedName>
</protein>
<dbReference type="GO" id="GO:0005829">
    <property type="term" value="C:cytosol"/>
    <property type="evidence" value="ECO:0007669"/>
    <property type="project" value="TreeGrafter"/>
</dbReference>
<gene>
    <name evidence="3" type="ORF">FYJ29_04385</name>
</gene>
<dbReference type="InterPro" id="IPR013096">
    <property type="entry name" value="Cupin_2"/>
</dbReference>
<dbReference type="InterPro" id="IPR010982">
    <property type="entry name" value="Lambda_DNA-bd_dom_sf"/>
</dbReference>
<keyword evidence="1" id="KW-0238">DNA-binding</keyword>
<dbReference type="SMART" id="SM00530">
    <property type="entry name" value="HTH_XRE"/>
    <property type="match status" value="1"/>
</dbReference>
<sequence length="186" mass="20609">MSDRENIQQVASRLRGLRDALELTTAQVAEATGIDEQTYLNYESGNFDIPISFVQNLAQRYGVQVPELLFGSSPKMRSYYVTRAGTGARVERSRAYSYESLAEGFADRIMHPFMVTIDPASNDQARPNTHAGQEFNYVVSGRVELHIGSRAIAMSAGDSITFNAQMPHYMHALDGKPAQFLAIIAQ</sequence>
<dbReference type="PROSITE" id="PS50943">
    <property type="entry name" value="HTH_CROC1"/>
    <property type="match status" value="1"/>
</dbReference>
<dbReference type="Gene3D" id="1.10.260.40">
    <property type="entry name" value="lambda repressor-like DNA-binding domains"/>
    <property type="match status" value="1"/>
</dbReference>
<dbReference type="Proteomes" id="UP000483362">
    <property type="component" value="Unassembled WGS sequence"/>
</dbReference>